<keyword evidence="1" id="KW-0479">Metal-binding</keyword>
<dbReference type="PROSITE" id="PS50157">
    <property type="entry name" value="ZINC_FINGER_C2H2_2"/>
    <property type="match status" value="1"/>
</dbReference>
<keyword evidence="1" id="KW-0862">Zinc</keyword>
<dbReference type="PANTHER" id="PTHR33845">
    <property type="entry name" value="C2H2-TYPE DOMAIN-CONTAINING PROTEIN"/>
    <property type="match status" value="1"/>
</dbReference>
<dbReference type="InterPro" id="IPR013087">
    <property type="entry name" value="Znf_C2H2_type"/>
</dbReference>
<dbReference type="PANTHER" id="PTHR33845:SF1">
    <property type="entry name" value="C2H2-TYPE DOMAIN-CONTAINING PROTEIN"/>
    <property type="match status" value="1"/>
</dbReference>
<keyword evidence="4" id="KW-1185">Reference proteome</keyword>
<dbReference type="PROSITE" id="PS00028">
    <property type="entry name" value="ZINC_FINGER_C2H2_1"/>
    <property type="match status" value="1"/>
</dbReference>
<reference evidence="3 4" key="1">
    <citation type="submission" date="2022-05" db="EMBL/GenBank/DDBJ databases">
        <authorList>
            <consortium name="Genoscope - CEA"/>
            <person name="William W."/>
        </authorList>
    </citation>
    <scope>NUCLEOTIDE SEQUENCE [LARGE SCALE GENOMIC DNA]</scope>
</reference>
<dbReference type="Proteomes" id="UP001159405">
    <property type="component" value="Unassembled WGS sequence"/>
</dbReference>
<organism evidence="3 4">
    <name type="scientific">Porites lobata</name>
    <dbReference type="NCBI Taxonomy" id="104759"/>
    <lineage>
        <taxon>Eukaryota</taxon>
        <taxon>Metazoa</taxon>
        <taxon>Cnidaria</taxon>
        <taxon>Anthozoa</taxon>
        <taxon>Hexacorallia</taxon>
        <taxon>Scleractinia</taxon>
        <taxon>Fungiina</taxon>
        <taxon>Poritidae</taxon>
        <taxon>Porites</taxon>
    </lineage>
</organism>
<evidence type="ECO:0000313" key="4">
    <source>
        <dbReference type="Proteomes" id="UP001159405"/>
    </source>
</evidence>
<protein>
    <recommendedName>
        <fullName evidence="2">C2H2-type domain-containing protein</fullName>
    </recommendedName>
</protein>
<evidence type="ECO:0000256" key="1">
    <source>
        <dbReference type="PROSITE-ProRule" id="PRU00042"/>
    </source>
</evidence>
<gene>
    <name evidence="3" type="ORF">PLOB_00004100</name>
</gene>
<evidence type="ECO:0000313" key="3">
    <source>
        <dbReference type="EMBL" id="CAH3160281.1"/>
    </source>
</evidence>
<dbReference type="EMBL" id="CALNXK010000116">
    <property type="protein sequence ID" value="CAH3160281.1"/>
    <property type="molecule type" value="Genomic_DNA"/>
</dbReference>
<feature type="domain" description="C2H2-type" evidence="2">
    <location>
        <begin position="815"/>
        <end position="846"/>
    </location>
</feature>
<evidence type="ECO:0000259" key="2">
    <source>
        <dbReference type="PROSITE" id="PS50157"/>
    </source>
</evidence>
<keyword evidence="1" id="KW-0863">Zinc-finger</keyword>
<accession>A0ABN8QEJ3</accession>
<sequence length="975" mass="111407">MAAFCSFSALAGGKCGSNRGCVDFVCLNSCNADISSHLMNHHLSRENVCEMDLILARVDLLELTDDQIKNMTVCPVHRYTLGKYWQAPKTCQYPKHHGKKMAIAGTHVINFKTAREIKNIFEEAVPVGSPICTTCRKKHSEEVDRKSDWLYPEETERDVLLQRPAKEAAVGAIGRMVTSTPFLEDQSTPASWNPITPCWTPGSEEASLTSPVVTDAVGRYNEAMDTIASLTTQEQVEREPLKYQLKTPFQNLSDGEQLKFVKKAKEDCLHVCNVIAPGNGEELFESMMSVQRELFDGAVPDDLVVLMTAYKNAKTRNLKKQILSLYAQRYPMTKLKKIHQPYGSLSTWEIKQARSHAKMHGPGTIPEIKTKHRVRLDMRKVDHFVEFINRPYFYQDVSYGNKVLTLDNGDRIEMPNVVRILTRSTMIEQYLEYCKEQCHEPLSRSSLFKILEVREASQRKSLQGLDNTAADGAAGFQTIETLVETLEKGGMEKQWCLRICQNLRDAKRYLKTDYRVHCQQHYSTCADHCRKFALSDPVDPELQHPCPHQHQSTCEQCQGLKDVLKEVRLAIEGSSWKPYSCEQREDVLYDFDRAQSDILLWKAHIQDWYAVCSIIENTLEVVKKEHPQITQVNLRSDEAGCYHNNFLLAAVRDAGRRVGIEVALYDFSEPQYGKNICDRILCPMKSSIRRYCNEGHDNEGHDVVSAKDMRVALSERPVQGTTASVCAMNETQKTLELHKIEGFSKYHNFKFEVKGIRAWKAYGVGLGKFIPYREVITEPQGPTGLIVHENFFPLKEARVYKRETNSENEQCIGLFSCSEPGCNMVFKKFSELENHLDVGEHSQVRGNSDTVYDKLRRDWAEKFRTVDKDEEIRSVPEAVVEEHHEKNKTGRFPECSDLQTGWVLHKPRNEAVRFPTEVKQNLTTKFDLGERTGIKSDPAKVAADVRTARNPDSSRMFERKHWLTKGQVQGFFFRG</sequence>
<proteinExistence type="predicted"/>
<name>A0ABN8QEJ3_9CNID</name>
<comment type="caution">
    <text evidence="3">The sequence shown here is derived from an EMBL/GenBank/DDBJ whole genome shotgun (WGS) entry which is preliminary data.</text>
</comment>